<evidence type="ECO:0000256" key="3">
    <source>
        <dbReference type="ARBA" id="ARBA00022741"/>
    </source>
</evidence>
<evidence type="ECO:0000259" key="8">
    <source>
        <dbReference type="Pfam" id="PF00370"/>
    </source>
</evidence>
<evidence type="ECO:0000256" key="7">
    <source>
        <dbReference type="RuleBase" id="RU003733"/>
    </source>
</evidence>
<comment type="similarity">
    <text evidence="1 7">Belongs to the FGGY kinase family.</text>
</comment>
<dbReference type="InterPro" id="IPR018484">
    <property type="entry name" value="FGGY_N"/>
</dbReference>
<dbReference type="GO" id="GO:0005829">
    <property type="term" value="C:cytosol"/>
    <property type="evidence" value="ECO:0007669"/>
    <property type="project" value="TreeGrafter"/>
</dbReference>
<dbReference type="GO" id="GO:0019563">
    <property type="term" value="P:glycerol catabolic process"/>
    <property type="evidence" value="ECO:0007669"/>
    <property type="project" value="TreeGrafter"/>
</dbReference>
<dbReference type="InterPro" id="IPR018483">
    <property type="entry name" value="Carb_kinase_FGGY_CS"/>
</dbReference>
<proteinExistence type="inferred from homology"/>
<evidence type="ECO:0000256" key="1">
    <source>
        <dbReference type="ARBA" id="ARBA00009156"/>
    </source>
</evidence>
<sequence length="505" mass="54606">MLNGPFVLAIDQGTSSTKTVIFNEKGKVVARGSEPLRTMYLDGGLVEQDPQEIFENVLASVAKCLADFISQGGRIEDIRSSGISNQRETFVVWNSDGEPLYNAVVWQCKRSTAVCEQLRATGLEDMIRRKTGLLADPYFSGSKVIWLNLYNNAVKRAIFEGNAYFGTVDTWLLYRLTGGAAYLTDHTNASRTLFFNLETLSWDDELIRSFGLEGLHLPDIQPSSSFFGETDFGGLLPGRVPVTAMIGDSHAAAFGEGCFGLGIAKATLGTGSSILMNIGAKAKVSHQGMVTTIGWSAGDRVEYALEGVIVTCGATIEWLKTHLGLFSDIRETESMARSVKDSGGVYLIPAFSGLGAPHWDMNRKASITGLTFNSDKNHVVRAALESIPYQIRDVIVAMESDTGIALRELKVDGGLTSNGFVVQMLADLLEKPVVTPGFPEVSALGAAYLSGLYSGVYPGIEYLQQLNERQSSVMPNAANEAVKAGYRGWQEAVGSARQVFITDSL</sequence>
<dbReference type="InterPro" id="IPR018485">
    <property type="entry name" value="FGGY_C"/>
</dbReference>
<dbReference type="PANTHER" id="PTHR10196:SF69">
    <property type="entry name" value="GLYCEROL KINASE"/>
    <property type="match status" value="1"/>
</dbReference>
<dbReference type="PIRSF" id="PIRSF000538">
    <property type="entry name" value="GlpK"/>
    <property type="match status" value="1"/>
</dbReference>
<evidence type="ECO:0000256" key="2">
    <source>
        <dbReference type="ARBA" id="ARBA00022679"/>
    </source>
</evidence>
<evidence type="ECO:0000256" key="4">
    <source>
        <dbReference type="ARBA" id="ARBA00022777"/>
    </source>
</evidence>
<dbReference type="InterPro" id="IPR000577">
    <property type="entry name" value="Carb_kinase_FGGY"/>
</dbReference>
<dbReference type="PROSITE" id="PS00445">
    <property type="entry name" value="FGGY_KINASES_2"/>
    <property type="match status" value="1"/>
</dbReference>
<dbReference type="NCBIfam" id="NF000756">
    <property type="entry name" value="PRK00047.1"/>
    <property type="match status" value="1"/>
</dbReference>
<dbReference type="GO" id="GO:0004370">
    <property type="term" value="F:glycerol kinase activity"/>
    <property type="evidence" value="ECO:0007669"/>
    <property type="project" value="TreeGrafter"/>
</dbReference>
<dbReference type="RefSeq" id="WP_353718451.1">
    <property type="nucleotide sequence ID" value="NZ_CP159289.1"/>
</dbReference>
<dbReference type="CDD" id="cd07769">
    <property type="entry name" value="ASKHA_NBD_FGGY_GK"/>
    <property type="match status" value="1"/>
</dbReference>
<dbReference type="GO" id="GO:0005524">
    <property type="term" value="F:ATP binding"/>
    <property type="evidence" value="ECO:0007669"/>
    <property type="project" value="UniProtKB-KW"/>
</dbReference>
<evidence type="ECO:0000313" key="10">
    <source>
        <dbReference type="EMBL" id="XCH23125.1"/>
    </source>
</evidence>
<evidence type="ECO:0000259" key="9">
    <source>
        <dbReference type="Pfam" id="PF02782"/>
    </source>
</evidence>
<keyword evidence="4 7" id="KW-0418">Kinase</keyword>
<name>A0AAU8FHQ5_9BACT</name>
<evidence type="ECO:0000256" key="5">
    <source>
        <dbReference type="ARBA" id="ARBA00022840"/>
    </source>
</evidence>
<feature type="domain" description="Carbohydrate kinase FGGY N-terminal" evidence="8">
    <location>
        <begin position="7"/>
        <end position="255"/>
    </location>
</feature>
<organism evidence="10">
    <name type="scientific">Dyadobacter sp. 676</name>
    <dbReference type="NCBI Taxonomy" id="3088362"/>
    <lineage>
        <taxon>Bacteria</taxon>
        <taxon>Pseudomonadati</taxon>
        <taxon>Bacteroidota</taxon>
        <taxon>Cytophagia</taxon>
        <taxon>Cytophagales</taxon>
        <taxon>Spirosomataceae</taxon>
        <taxon>Dyadobacter</taxon>
    </lineage>
</organism>
<accession>A0AAU8FHQ5</accession>
<dbReference type="Pfam" id="PF02782">
    <property type="entry name" value="FGGY_C"/>
    <property type="match status" value="1"/>
</dbReference>
<dbReference type="InterPro" id="IPR043129">
    <property type="entry name" value="ATPase_NBD"/>
</dbReference>
<feature type="domain" description="Carbohydrate kinase FGGY C-terminal" evidence="9">
    <location>
        <begin position="265"/>
        <end position="450"/>
    </location>
</feature>
<dbReference type="Gene3D" id="3.30.420.40">
    <property type="match status" value="2"/>
</dbReference>
<keyword evidence="5" id="KW-0067">ATP-binding</keyword>
<protein>
    <recommendedName>
        <fullName evidence="6">ATP:glycerol 3-phosphotransferase</fullName>
    </recommendedName>
</protein>
<dbReference type="Pfam" id="PF00370">
    <property type="entry name" value="FGGY_N"/>
    <property type="match status" value="1"/>
</dbReference>
<evidence type="ECO:0000256" key="6">
    <source>
        <dbReference type="ARBA" id="ARBA00043149"/>
    </source>
</evidence>
<dbReference type="PANTHER" id="PTHR10196">
    <property type="entry name" value="SUGAR KINASE"/>
    <property type="match status" value="1"/>
</dbReference>
<dbReference type="SUPFAM" id="SSF53067">
    <property type="entry name" value="Actin-like ATPase domain"/>
    <property type="match status" value="2"/>
</dbReference>
<gene>
    <name evidence="10" type="primary">glpK</name>
    <name evidence="10" type="ORF">ABV298_22745</name>
</gene>
<keyword evidence="2 7" id="KW-0808">Transferase</keyword>
<reference evidence="10" key="1">
    <citation type="submission" date="2024-06" db="EMBL/GenBank/DDBJ databases">
        <title>Sequencing and assembly of the genome of Dyadobacter sp. strain 676, a symbiont of Cyamopsis tetragonoloba.</title>
        <authorList>
            <person name="Guro P."/>
            <person name="Sazanova A."/>
            <person name="Kuznetsova I."/>
            <person name="Belimov A."/>
            <person name="Safronova V."/>
        </authorList>
    </citation>
    <scope>NUCLEOTIDE SEQUENCE</scope>
    <source>
        <strain evidence="10">676</strain>
    </source>
</reference>
<dbReference type="EMBL" id="CP159289">
    <property type="protein sequence ID" value="XCH23125.1"/>
    <property type="molecule type" value="Genomic_DNA"/>
</dbReference>
<dbReference type="AlphaFoldDB" id="A0AAU8FHQ5"/>
<keyword evidence="3" id="KW-0547">Nucleotide-binding</keyword>